<dbReference type="Gene3D" id="3.40.50.1820">
    <property type="entry name" value="alpha/beta hydrolase"/>
    <property type="match status" value="1"/>
</dbReference>
<dbReference type="Proteomes" id="UP001060112">
    <property type="component" value="Chromosome"/>
</dbReference>
<organism evidence="2 3">
    <name type="scientific">Allocoprobacillus halotolerans</name>
    <dbReference type="NCBI Taxonomy" id="2944914"/>
    <lineage>
        <taxon>Bacteria</taxon>
        <taxon>Bacillati</taxon>
        <taxon>Bacillota</taxon>
        <taxon>Erysipelotrichia</taxon>
        <taxon>Erysipelotrichales</taxon>
        <taxon>Erysipelotrichaceae</taxon>
        <taxon>Allocoprobacillus</taxon>
    </lineage>
</organism>
<keyword evidence="2" id="KW-0378">Hydrolase</keyword>
<keyword evidence="3" id="KW-1185">Reference proteome</keyword>
<name>A0ABY5I305_9FIRM</name>
<dbReference type="RefSeq" id="WP_290141043.1">
    <property type="nucleotide sequence ID" value="NZ_CP101620.1"/>
</dbReference>
<dbReference type="GO" id="GO:0016787">
    <property type="term" value="F:hydrolase activity"/>
    <property type="evidence" value="ECO:0007669"/>
    <property type="project" value="UniProtKB-KW"/>
</dbReference>
<protein>
    <submittedName>
        <fullName evidence="2">Alpha/beta hydrolase</fullName>
    </submittedName>
</protein>
<dbReference type="Pfam" id="PF00561">
    <property type="entry name" value="Abhydrolase_1"/>
    <property type="match status" value="1"/>
</dbReference>
<dbReference type="InterPro" id="IPR000073">
    <property type="entry name" value="AB_hydrolase_1"/>
</dbReference>
<reference evidence="2" key="1">
    <citation type="submission" date="2022-07" db="EMBL/GenBank/DDBJ databases">
        <title>Faecal culturing of patients with breast cancer.</title>
        <authorList>
            <person name="Teng N.M.Y."/>
            <person name="Kiu R."/>
            <person name="Evans R."/>
            <person name="Baker D.J."/>
            <person name="Zenner C."/>
            <person name="Robinson S.D."/>
            <person name="Hall L.J."/>
        </authorList>
    </citation>
    <scope>NUCLEOTIDE SEQUENCE</scope>
    <source>
        <strain evidence="2">LH1062</strain>
    </source>
</reference>
<dbReference type="PANTHER" id="PTHR43798">
    <property type="entry name" value="MONOACYLGLYCEROL LIPASE"/>
    <property type="match status" value="1"/>
</dbReference>
<evidence type="ECO:0000313" key="3">
    <source>
        <dbReference type="Proteomes" id="UP001060112"/>
    </source>
</evidence>
<evidence type="ECO:0000259" key="1">
    <source>
        <dbReference type="Pfam" id="PF00561"/>
    </source>
</evidence>
<feature type="domain" description="AB hydrolase-1" evidence="1">
    <location>
        <begin position="14"/>
        <end position="113"/>
    </location>
</feature>
<accession>A0ABY5I305</accession>
<dbReference type="InterPro" id="IPR029058">
    <property type="entry name" value="AB_hydrolase_fold"/>
</dbReference>
<evidence type="ECO:0000313" key="2">
    <source>
        <dbReference type="EMBL" id="UTY39711.1"/>
    </source>
</evidence>
<dbReference type="EMBL" id="CP101620">
    <property type="protein sequence ID" value="UTY39711.1"/>
    <property type="molecule type" value="Genomic_DNA"/>
</dbReference>
<dbReference type="SUPFAM" id="SSF53474">
    <property type="entry name" value="alpha/beta-Hydrolases"/>
    <property type="match status" value="1"/>
</dbReference>
<dbReference type="InterPro" id="IPR050266">
    <property type="entry name" value="AB_hydrolase_sf"/>
</dbReference>
<sequence length="242" mass="28017">MKDIYYEITGKGFPILFLHGNGEDHHIFDHVVEKLSKHYQCICIDSRYHGKSIHAGELSYHQMVQDVLQVINELELEAYDVIGFSDGAITSLLLAQTDTRLKHVVSIGANTKPKAIKPFYRLTFYLQMICLAVFSLYQKKARLTFQLYKLMLTQPQIEYQQLHDISIPVLVLAGEFDMIKESDTKQIAKSLPYGILKIIRHGNHFLLRDAYLETMQEITLFLEACHQEELYENMSSTTIEDR</sequence>
<gene>
    <name evidence="2" type="ORF">NMU03_02530</name>
</gene>
<proteinExistence type="predicted"/>